<dbReference type="PANTHER" id="PTHR43689:SF8">
    <property type="entry name" value="ALPHA_BETA-HYDROLASES SUPERFAMILY PROTEIN"/>
    <property type="match status" value="1"/>
</dbReference>
<evidence type="ECO:0000259" key="1">
    <source>
        <dbReference type="Pfam" id="PF12146"/>
    </source>
</evidence>
<organism evidence="2 3">
    <name type="scientific">Piscinibacterium candidicorallinum</name>
    <dbReference type="NCBI Taxonomy" id="1793872"/>
    <lineage>
        <taxon>Bacteria</taxon>
        <taxon>Pseudomonadati</taxon>
        <taxon>Pseudomonadota</taxon>
        <taxon>Betaproteobacteria</taxon>
        <taxon>Burkholderiales</taxon>
        <taxon>Piscinibacterium</taxon>
    </lineage>
</organism>
<accession>A0ABV7H9T2</accession>
<dbReference type="InterPro" id="IPR029058">
    <property type="entry name" value="AB_hydrolase_fold"/>
</dbReference>
<dbReference type="PANTHER" id="PTHR43689">
    <property type="entry name" value="HYDROLASE"/>
    <property type="match status" value="1"/>
</dbReference>
<reference evidence="3" key="1">
    <citation type="journal article" date="2019" name="Int. J. Syst. Evol. Microbiol.">
        <title>The Global Catalogue of Microorganisms (GCM) 10K type strain sequencing project: providing services to taxonomists for standard genome sequencing and annotation.</title>
        <authorList>
            <consortium name="The Broad Institute Genomics Platform"/>
            <consortium name="The Broad Institute Genome Sequencing Center for Infectious Disease"/>
            <person name="Wu L."/>
            <person name="Ma J."/>
        </authorList>
    </citation>
    <scope>NUCLEOTIDE SEQUENCE [LARGE SCALE GENOMIC DNA]</scope>
    <source>
        <strain evidence="3">KCTC 52168</strain>
    </source>
</reference>
<evidence type="ECO:0000313" key="3">
    <source>
        <dbReference type="Proteomes" id="UP001595556"/>
    </source>
</evidence>
<evidence type="ECO:0000313" key="2">
    <source>
        <dbReference type="EMBL" id="MFC3148137.1"/>
    </source>
</evidence>
<comment type="caution">
    <text evidence="2">The sequence shown here is derived from an EMBL/GenBank/DDBJ whole genome shotgun (WGS) entry which is preliminary data.</text>
</comment>
<dbReference type="RefSeq" id="WP_377303792.1">
    <property type="nucleotide sequence ID" value="NZ_CP180191.1"/>
</dbReference>
<name>A0ABV7H9T2_9BURK</name>
<dbReference type="Gene3D" id="3.40.50.1820">
    <property type="entry name" value="alpha/beta hydrolase"/>
    <property type="match status" value="1"/>
</dbReference>
<protein>
    <submittedName>
        <fullName evidence="2">Alpha/beta hydrolase</fullName>
    </submittedName>
</protein>
<dbReference type="Pfam" id="PF12146">
    <property type="entry name" value="Hydrolase_4"/>
    <property type="match status" value="1"/>
</dbReference>
<dbReference type="GO" id="GO:0016787">
    <property type="term" value="F:hydrolase activity"/>
    <property type="evidence" value="ECO:0007669"/>
    <property type="project" value="UniProtKB-KW"/>
</dbReference>
<sequence length="298" mass="32176">MSSTQDLPLALRLSVQGIRSVGHLDRELAARWAMQLFCTPMPPKWAVNTRLARAPWPSAMQRGDLAFQGRRLRTYRLPAADSAAPRVLLTHGWAGAARQFVKMAGALHQAGFEVHALDHVAHGRSTGLSTHLPQFMQALDYMGQVHGPFDLVIGHSMGAGAAAMALTRGLQARGFVSIASPTSLQTVLREFARGVHLPEALLAPMQAALEARAGMRLASLEAAHNAQRLNLPTLLVHDLEDRVVRPENLERLKALIPHAELLTTRGHGHNRILAADEVIDAVRGFAGQLGLVPARAGA</sequence>
<keyword evidence="2" id="KW-0378">Hydrolase</keyword>
<dbReference type="SUPFAM" id="SSF53474">
    <property type="entry name" value="alpha/beta-Hydrolases"/>
    <property type="match status" value="1"/>
</dbReference>
<dbReference type="InterPro" id="IPR022742">
    <property type="entry name" value="Hydrolase_4"/>
</dbReference>
<keyword evidence="3" id="KW-1185">Reference proteome</keyword>
<proteinExistence type="predicted"/>
<dbReference type="Proteomes" id="UP001595556">
    <property type="component" value="Unassembled WGS sequence"/>
</dbReference>
<gene>
    <name evidence="2" type="ORF">ACFOEN_10830</name>
</gene>
<feature type="domain" description="Serine aminopeptidase S33" evidence="1">
    <location>
        <begin position="85"/>
        <end position="186"/>
    </location>
</feature>
<dbReference type="EMBL" id="JBHRTI010000004">
    <property type="protein sequence ID" value="MFC3148137.1"/>
    <property type="molecule type" value="Genomic_DNA"/>
</dbReference>